<dbReference type="RefSeq" id="XP_031560423.1">
    <property type="nucleotide sequence ID" value="XM_031704563.1"/>
</dbReference>
<dbReference type="Pfam" id="PF03736">
    <property type="entry name" value="EPTP"/>
    <property type="match status" value="3"/>
</dbReference>
<evidence type="ECO:0000256" key="2">
    <source>
        <dbReference type="ARBA" id="ARBA00022737"/>
    </source>
</evidence>
<name>A0A6P8HYF5_ACTTE</name>
<dbReference type="FunCoup" id="A0A6P8HYF5">
    <property type="interactions" value="147"/>
</dbReference>
<dbReference type="InterPro" id="IPR009039">
    <property type="entry name" value="EAR"/>
</dbReference>
<dbReference type="PANTHER" id="PTHR15261">
    <property type="entry name" value="THROMBOSPONDIN-TYPE LAMININ G DOMAIN AND EAR REPEAT-CONTAINING"/>
    <property type="match status" value="1"/>
</dbReference>
<gene>
    <name evidence="5" type="primary">LOC116296535</name>
</gene>
<dbReference type="InParanoid" id="A0A6P8HYF5"/>
<feature type="chain" id="PRO_5028463155" evidence="3">
    <location>
        <begin position="20"/>
        <end position="461"/>
    </location>
</feature>
<evidence type="ECO:0000313" key="4">
    <source>
        <dbReference type="Proteomes" id="UP000515163"/>
    </source>
</evidence>
<dbReference type="KEGG" id="aten:116296535"/>
<dbReference type="OrthoDB" id="5964769at2759"/>
<accession>A0A6P8HYF5</accession>
<dbReference type="GO" id="GO:0007165">
    <property type="term" value="P:signal transduction"/>
    <property type="evidence" value="ECO:0007669"/>
    <property type="project" value="TreeGrafter"/>
</dbReference>
<protein>
    <submittedName>
        <fullName evidence="5">Uncharacterized protein LOC116296535</fullName>
    </submittedName>
</protein>
<evidence type="ECO:0000313" key="5">
    <source>
        <dbReference type="RefSeq" id="XP_031560423.1"/>
    </source>
</evidence>
<dbReference type="AlphaFoldDB" id="A0A6P8HYF5"/>
<organism evidence="4 5">
    <name type="scientific">Actinia tenebrosa</name>
    <name type="common">Australian red waratah sea anemone</name>
    <dbReference type="NCBI Taxonomy" id="6105"/>
    <lineage>
        <taxon>Eukaryota</taxon>
        <taxon>Metazoa</taxon>
        <taxon>Cnidaria</taxon>
        <taxon>Anthozoa</taxon>
        <taxon>Hexacorallia</taxon>
        <taxon>Actiniaria</taxon>
        <taxon>Actiniidae</taxon>
        <taxon>Actinia</taxon>
    </lineage>
</organism>
<keyword evidence="2" id="KW-0677">Repeat</keyword>
<keyword evidence="1 3" id="KW-0732">Signal</keyword>
<proteinExistence type="predicted"/>
<evidence type="ECO:0000256" key="1">
    <source>
        <dbReference type="ARBA" id="ARBA00022729"/>
    </source>
</evidence>
<dbReference type="InterPro" id="IPR005492">
    <property type="entry name" value="EPTP"/>
</dbReference>
<dbReference type="PROSITE" id="PS50912">
    <property type="entry name" value="EAR"/>
    <property type="match status" value="4"/>
</dbReference>
<feature type="signal peptide" evidence="3">
    <location>
        <begin position="1"/>
        <end position="19"/>
    </location>
</feature>
<reference evidence="5" key="1">
    <citation type="submission" date="2025-08" db="UniProtKB">
        <authorList>
            <consortium name="RefSeq"/>
        </authorList>
    </citation>
    <scope>IDENTIFICATION</scope>
    <source>
        <tissue evidence="5">Tentacle</tissue>
    </source>
</reference>
<dbReference type="GeneID" id="116296535"/>
<evidence type="ECO:0000256" key="3">
    <source>
        <dbReference type="SAM" id="SignalP"/>
    </source>
</evidence>
<sequence length="461" mass="52500">MKSFLCYLLFIALFSSSKAVDFYIDSIGGRSCDQVCHQYHKICTGTGHGFSPVSARPVFHRLGISCGPENETDHYASSDSPGYVQLEGESYDLCFGFKGIPDQIDCSAAGGNLDVKRLCPCVQGDFVQFQNIPTLEGCTNVEHFSIDDKMYLAFSRTRAYRVYRAGTQIFRLEGNTFVLHQTLKSTYNGPEQAKYFHIDGRHYMAIPYLKSSKTVIFEWYKNYFQSYQELECGFAALSSTFFEINSSKYLAIYGYNILYLYKWNGIDFIKVHTLRITKAFITECKTFQPRNDTYLICAVWGGLEKSLVFKWTGTRFVYHQEIFGIEYASSAELIQLDNQTNALVFAQRQHGSGPDMLNVNSPVYIWNTTKSMFQIDRALSFPTQGASACRSFRIGVDLYLIVAQSGAKESIIYGYRGGRFVVYQRLKAAFADDATVFTYKRMHYIALATKNMKSSPVFIWN</sequence>
<dbReference type="Proteomes" id="UP000515163">
    <property type="component" value="Unplaced"/>
</dbReference>
<dbReference type="PANTHER" id="PTHR15261:SF4">
    <property type="entry name" value="THROMBOSPONDIN-TYPE LAMININ G DOMAIN AND EAR REPEAT-CONTAINING PROTEIN"/>
    <property type="match status" value="1"/>
</dbReference>
<keyword evidence="4" id="KW-1185">Reference proteome</keyword>